<proteinExistence type="predicted"/>
<feature type="transmembrane region" description="Helical" evidence="1">
    <location>
        <begin position="36"/>
        <end position="56"/>
    </location>
</feature>
<dbReference type="EMBL" id="KN716272">
    <property type="protein sequence ID" value="KJH48300.1"/>
    <property type="molecule type" value="Genomic_DNA"/>
</dbReference>
<dbReference type="Proteomes" id="UP000053766">
    <property type="component" value="Unassembled WGS sequence"/>
</dbReference>
<name>A0A0D8XUX2_DICVI</name>
<reference evidence="2 3" key="1">
    <citation type="submission" date="2013-11" db="EMBL/GenBank/DDBJ databases">
        <title>Draft genome of the bovine lungworm Dictyocaulus viviparus.</title>
        <authorList>
            <person name="Mitreva M."/>
        </authorList>
    </citation>
    <scope>NUCLEOTIDE SEQUENCE [LARGE SCALE GENOMIC DNA]</scope>
    <source>
        <strain evidence="2 3">HannoverDv2000</strain>
    </source>
</reference>
<evidence type="ECO:0000313" key="2">
    <source>
        <dbReference type="EMBL" id="KJH48300.1"/>
    </source>
</evidence>
<dbReference type="AlphaFoldDB" id="A0A0D8XUX2"/>
<reference evidence="3" key="2">
    <citation type="journal article" date="2016" name="Sci. Rep.">
        <title>Dictyocaulus viviparus genome, variome and transcriptome elucidate lungworm biology and support future intervention.</title>
        <authorList>
            <person name="McNulty S.N."/>
            <person name="Strube C."/>
            <person name="Rosa B.A."/>
            <person name="Martin J.C."/>
            <person name="Tyagi R."/>
            <person name="Choi Y.J."/>
            <person name="Wang Q."/>
            <person name="Hallsworth Pepin K."/>
            <person name="Zhang X."/>
            <person name="Ozersky P."/>
            <person name="Wilson R.K."/>
            <person name="Sternberg P.W."/>
            <person name="Gasser R.B."/>
            <person name="Mitreva M."/>
        </authorList>
    </citation>
    <scope>NUCLEOTIDE SEQUENCE [LARGE SCALE GENOMIC DNA]</scope>
    <source>
        <strain evidence="3">HannoverDv2000</strain>
    </source>
</reference>
<evidence type="ECO:0000256" key="1">
    <source>
        <dbReference type="SAM" id="Phobius"/>
    </source>
</evidence>
<gene>
    <name evidence="2" type="ORF">DICVIV_05609</name>
</gene>
<accession>A0A0D8XUX2</accession>
<organism evidence="2 3">
    <name type="scientific">Dictyocaulus viviparus</name>
    <name type="common">Bovine lungworm</name>
    <dbReference type="NCBI Taxonomy" id="29172"/>
    <lineage>
        <taxon>Eukaryota</taxon>
        <taxon>Metazoa</taxon>
        <taxon>Ecdysozoa</taxon>
        <taxon>Nematoda</taxon>
        <taxon>Chromadorea</taxon>
        <taxon>Rhabditida</taxon>
        <taxon>Rhabditina</taxon>
        <taxon>Rhabditomorpha</taxon>
        <taxon>Strongyloidea</taxon>
        <taxon>Metastrongylidae</taxon>
        <taxon>Dictyocaulus</taxon>
    </lineage>
</organism>
<sequence length="76" mass="8791">MKAIPCFELQYQFFFSAIRTMYQCCFYKLQFLSSQILFFLCSTTLIFLFASASLILKDNGTVKLQTTKLTSMQNSS</sequence>
<protein>
    <submittedName>
        <fullName evidence="2">Uncharacterized protein</fullName>
    </submittedName>
</protein>
<keyword evidence="1" id="KW-0472">Membrane</keyword>
<keyword evidence="1" id="KW-1133">Transmembrane helix</keyword>
<keyword evidence="1" id="KW-0812">Transmembrane</keyword>
<evidence type="ECO:0000313" key="3">
    <source>
        <dbReference type="Proteomes" id="UP000053766"/>
    </source>
</evidence>
<keyword evidence="3" id="KW-1185">Reference proteome</keyword>